<dbReference type="PANTHER" id="PTHR19375">
    <property type="entry name" value="HEAT SHOCK PROTEIN 70KDA"/>
    <property type="match status" value="1"/>
</dbReference>
<dbReference type="Pfam" id="PF00012">
    <property type="entry name" value="HSP70"/>
    <property type="match status" value="1"/>
</dbReference>
<evidence type="ECO:0000256" key="6">
    <source>
        <dbReference type="SAM" id="Phobius"/>
    </source>
</evidence>
<feature type="transmembrane region" description="Helical" evidence="6">
    <location>
        <begin position="424"/>
        <end position="444"/>
    </location>
</feature>
<evidence type="ECO:0000256" key="4">
    <source>
        <dbReference type="RuleBase" id="RU003322"/>
    </source>
</evidence>
<dbReference type="PRINTS" id="PR00301">
    <property type="entry name" value="HEATSHOCK70"/>
</dbReference>
<reference evidence="7 8" key="1">
    <citation type="submission" date="2024-09" db="EMBL/GenBank/DDBJ databases">
        <authorList>
            <person name="Sun Q."/>
            <person name="Mori K."/>
        </authorList>
    </citation>
    <scope>NUCLEOTIDE SEQUENCE [LARGE SCALE GENOMIC DNA]</scope>
    <source>
        <strain evidence="7 8">JCM 3307</strain>
    </source>
</reference>
<comment type="similarity">
    <text evidence="4">Belongs to the heat shock protein 70 family.</text>
</comment>
<comment type="caution">
    <text evidence="7">The sequence shown here is derived from an EMBL/GenBank/DDBJ whole genome shotgun (WGS) entry which is preliminary data.</text>
</comment>
<dbReference type="EMBL" id="JBHMCA010000031">
    <property type="protein sequence ID" value="MFB9444753.1"/>
    <property type="molecule type" value="Genomic_DNA"/>
</dbReference>
<keyword evidence="6" id="KW-1133">Transmembrane helix</keyword>
<keyword evidence="6" id="KW-0472">Membrane</keyword>
<dbReference type="RefSeq" id="WP_223097774.1">
    <property type="nucleotide sequence ID" value="NZ_CP061913.1"/>
</dbReference>
<feature type="compositionally biased region" description="Low complexity" evidence="5">
    <location>
        <begin position="372"/>
        <end position="393"/>
    </location>
</feature>
<dbReference type="Gene3D" id="3.90.640.10">
    <property type="entry name" value="Actin, Chain A, domain 4"/>
    <property type="match status" value="1"/>
</dbReference>
<dbReference type="Proteomes" id="UP001589608">
    <property type="component" value="Unassembled WGS sequence"/>
</dbReference>
<evidence type="ECO:0000256" key="2">
    <source>
        <dbReference type="ARBA" id="ARBA00022840"/>
    </source>
</evidence>
<dbReference type="InterPro" id="IPR043129">
    <property type="entry name" value="ATPase_NBD"/>
</dbReference>
<keyword evidence="2 4" id="KW-0067">ATP-binding</keyword>
<feature type="region of interest" description="Disordered" evidence="5">
    <location>
        <begin position="353"/>
        <end position="418"/>
    </location>
</feature>
<evidence type="ECO:0000313" key="7">
    <source>
        <dbReference type="EMBL" id="MFB9444753.1"/>
    </source>
</evidence>
<protein>
    <submittedName>
        <fullName evidence="7">Hsp70 family protein</fullName>
    </submittedName>
</protein>
<evidence type="ECO:0000256" key="3">
    <source>
        <dbReference type="ARBA" id="ARBA00023186"/>
    </source>
</evidence>
<dbReference type="Gene3D" id="3.30.420.40">
    <property type="match status" value="2"/>
</dbReference>
<keyword evidence="1 4" id="KW-0547">Nucleotide-binding</keyword>
<evidence type="ECO:0000256" key="5">
    <source>
        <dbReference type="SAM" id="MobiDB-lite"/>
    </source>
</evidence>
<dbReference type="InterPro" id="IPR013126">
    <property type="entry name" value="Hsp_70_fam"/>
</dbReference>
<feature type="compositionally biased region" description="Pro residues" evidence="5">
    <location>
        <begin position="359"/>
        <end position="371"/>
    </location>
</feature>
<keyword evidence="6" id="KW-0812">Transmembrane</keyword>
<dbReference type="SUPFAM" id="SSF53067">
    <property type="entry name" value="Actin-like ATPase domain"/>
    <property type="match status" value="2"/>
</dbReference>
<gene>
    <name evidence="7" type="ORF">ACFFTR_16880</name>
</gene>
<evidence type="ECO:0000256" key="1">
    <source>
        <dbReference type="ARBA" id="ARBA00022741"/>
    </source>
</evidence>
<name>A0ABV5M7R0_9ACTN</name>
<sequence>MYRLSIDFGTSTTVAMLGTPDGRIRPLLFDASPLLPSAVLAQDEGLLVGGDAQRAAVGAPGAFEANPKRRIDDGVIWLGEREYAVPEVIAAVFERVAVECVRVAGRPAAAVVLTHPAAWAQTRLAVLADAAARARLGPVSFVAEPVAAAQYFASVLQGGTAPGRSLVVYDLGAGTFDVTVMRQGAGGFEVAASDGLPDVGGLDLDAAVVAHAQQLTSGAADAWQRLNWPQTPADQQARQTLWLGARAVKEQLSRHATGDLQLPLVDKRLHLTRHEFEEAARPYLERTAALTLQVLRTAAVSPESIGAVLLVGGSSRVPLASTLLHRTLRIAPTVIDQPELVVAEGALHRPAVTRMPHRPSAPPAGAPPPHRGPTTAPAVPAPGSAPAQGPVSGQGPAPVPPMDGRTAASNLPVAPSGKSRNKSVALLAGVAALLLVVIVVGAIWRPWQSKTGGSDNSTSGSPAAILTQYIDARFKTHNAQLAQRLQCTAPQLSAVDDLVNTLEQREAQFGVTITVDTANLNATVDGTNAEVTSDLTLSTTTRGQLQTAIEHWRFDLVQASGWHVCSAERSS</sequence>
<accession>A0ABV5M7R0</accession>
<keyword evidence="8" id="KW-1185">Reference proteome</keyword>
<keyword evidence="3" id="KW-0143">Chaperone</keyword>
<organism evidence="7 8">
    <name type="scientific">Dactylosporangium vinaceum</name>
    <dbReference type="NCBI Taxonomy" id="53362"/>
    <lineage>
        <taxon>Bacteria</taxon>
        <taxon>Bacillati</taxon>
        <taxon>Actinomycetota</taxon>
        <taxon>Actinomycetes</taxon>
        <taxon>Micromonosporales</taxon>
        <taxon>Micromonosporaceae</taxon>
        <taxon>Dactylosporangium</taxon>
    </lineage>
</organism>
<evidence type="ECO:0000313" key="8">
    <source>
        <dbReference type="Proteomes" id="UP001589608"/>
    </source>
</evidence>
<proteinExistence type="inferred from homology"/>